<keyword evidence="2 3" id="KW-0802">TPR repeat</keyword>
<dbReference type="OrthoDB" id="233050at2"/>
<feature type="repeat" description="TPR" evidence="3">
    <location>
        <begin position="102"/>
        <end position="135"/>
    </location>
</feature>
<feature type="repeat" description="TPR" evidence="3">
    <location>
        <begin position="136"/>
        <end position="169"/>
    </location>
</feature>
<dbReference type="InterPro" id="IPR019734">
    <property type="entry name" value="TPR_rpt"/>
</dbReference>
<feature type="repeat" description="TPR" evidence="3">
    <location>
        <begin position="34"/>
        <end position="67"/>
    </location>
</feature>
<dbReference type="GO" id="GO:0008757">
    <property type="term" value="F:S-adenosylmethionine-dependent methyltransferase activity"/>
    <property type="evidence" value="ECO:0007669"/>
    <property type="project" value="InterPro"/>
</dbReference>
<dbReference type="PROSITE" id="PS50293">
    <property type="entry name" value="TPR_REGION"/>
    <property type="match status" value="1"/>
</dbReference>
<protein>
    <submittedName>
        <fullName evidence="5">Malonyl-[acyl-carrier protein] O-methyltransferase</fullName>
        <ecNumber evidence="5">2.1.1.197</ecNumber>
    </submittedName>
</protein>
<dbReference type="Pfam" id="PF08241">
    <property type="entry name" value="Methyltransf_11"/>
    <property type="match status" value="1"/>
</dbReference>
<dbReference type="PROSITE" id="PS50005">
    <property type="entry name" value="TPR"/>
    <property type="match status" value="4"/>
</dbReference>
<keyword evidence="6" id="KW-1185">Reference proteome</keyword>
<gene>
    <name evidence="5" type="primary">bioC</name>
    <name evidence="5" type="ORF">Poly41_07450</name>
</gene>
<reference evidence="5 6" key="1">
    <citation type="submission" date="2019-02" db="EMBL/GenBank/DDBJ databases">
        <title>Deep-cultivation of Planctomycetes and their phenomic and genomic characterization uncovers novel biology.</title>
        <authorList>
            <person name="Wiegand S."/>
            <person name="Jogler M."/>
            <person name="Boedeker C."/>
            <person name="Pinto D."/>
            <person name="Vollmers J."/>
            <person name="Rivas-Marin E."/>
            <person name="Kohn T."/>
            <person name="Peeters S.H."/>
            <person name="Heuer A."/>
            <person name="Rast P."/>
            <person name="Oberbeckmann S."/>
            <person name="Bunk B."/>
            <person name="Jeske O."/>
            <person name="Meyerdierks A."/>
            <person name="Storesund J.E."/>
            <person name="Kallscheuer N."/>
            <person name="Luecker S."/>
            <person name="Lage O.M."/>
            <person name="Pohl T."/>
            <person name="Merkel B.J."/>
            <person name="Hornburger P."/>
            <person name="Mueller R.-W."/>
            <person name="Bruemmer F."/>
            <person name="Labrenz M."/>
            <person name="Spormann A.M."/>
            <person name="Op Den Camp H."/>
            <person name="Overmann J."/>
            <person name="Amann R."/>
            <person name="Jetten M.S.M."/>
            <person name="Mascher T."/>
            <person name="Medema M.H."/>
            <person name="Devos D.P."/>
            <person name="Kaster A.-K."/>
            <person name="Ovreas L."/>
            <person name="Rohde M."/>
            <person name="Galperin M.Y."/>
            <person name="Jogler C."/>
        </authorList>
    </citation>
    <scope>NUCLEOTIDE SEQUENCE [LARGE SCALE GENOMIC DNA]</scope>
    <source>
        <strain evidence="5 6">Poly41</strain>
    </source>
</reference>
<evidence type="ECO:0000259" key="4">
    <source>
        <dbReference type="Pfam" id="PF08241"/>
    </source>
</evidence>
<evidence type="ECO:0000256" key="2">
    <source>
        <dbReference type="ARBA" id="ARBA00022803"/>
    </source>
</evidence>
<dbReference type="InterPro" id="IPR011990">
    <property type="entry name" value="TPR-like_helical_dom_sf"/>
</dbReference>
<comment type="caution">
    <text evidence="5">The sequence shown here is derived from an EMBL/GenBank/DDBJ whole genome shotgun (WGS) entry which is preliminary data.</text>
</comment>
<feature type="repeat" description="TPR" evidence="3">
    <location>
        <begin position="170"/>
        <end position="203"/>
    </location>
</feature>
<evidence type="ECO:0000256" key="1">
    <source>
        <dbReference type="ARBA" id="ARBA00022737"/>
    </source>
</evidence>
<dbReference type="RefSeq" id="WP_146524515.1">
    <property type="nucleotide sequence ID" value="NZ_SJPV01000001.1"/>
</dbReference>
<dbReference type="Pfam" id="PF13424">
    <property type="entry name" value="TPR_12"/>
    <property type="match status" value="1"/>
</dbReference>
<dbReference type="EMBL" id="SJPV01000001">
    <property type="protein sequence ID" value="TWU42448.1"/>
    <property type="molecule type" value="Genomic_DNA"/>
</dbReference>
<dbReference type="CDD" id="cd02440">
    <property type="entry name" value="AdoMet_MTases"/>
    <property type="match status" value="1"/>
</dbReference>
<accession>A0A5C6E0K8</accession>
<dbReference type="SUPFAM" id="SSF53335">
    <property type="entry name" value="S-adenosyl-L-methionine-dependent methyltransferases"/>
    <property type="match status" value="1"/>
</dbReference>
<keyword evidence="1" id="KW-0677">Repeat</keyword>
<name>A0A5C6E0K8_9BACT</name>
<organism evidence="5 6">
    <name type="scientific">Novipirellula artificiosorum</name>
    <dbReference type="NCBI Taxonomy" id="2528016"/>
    <lineage>
        <taxon>Bacteria</taxon>
        <taxon>Pseudomonadati</taxon>
        <taxon>Planctomycetota</taxon>
        <taxon>Planctomycetia</taxon>
        <taxon>Pirellulales</taxon>
        <taxon>Pirellulaceae</taxon>
        <taxon>Novipirellula</taxon>
    </lineage>
</organism>
<dbReference type="InterPro" id="IPR013216">
    <property type="entry name" value="Methyltransf_11"/>
</dbReference>
<proteinExistence type="predicted"/>
<evidence type="ECO:0000313" key="6">
    <source>
        <dbReference type="Proteomes" id="UP000319143"/>
    </source>
</evidence>
<dbReference type="EC" id="2.1.1.197" evidence="5"/>
<evidence type="ECO:0000256" key="3">
    <source>
        <dbReference type="PROSITE-ProRule" id="PRU00339"/>
    </source>
</evidence>
<dbReference type="AlphaFoldDB" id="A0A5C6E0K8"/>
<dbReference type="Gene3D" id="3.40.50.150">
    <property type="entry name" value="Vaccinia Virus protein VP39"/>
    <property type="match status" value="1"/>
</dbReference>
<dbReference type="InterPro" id="IPR051685">
    <property type="entry name" value="Ycf3/AcsC/BcsC/TPR_MFPF"/>
</dbReference>
<dbReference type="PANTHER" id="PTHR44943">
    <property type="entry name" value="CELLULOSE SYNTHASE OPERON PROTEIN C"/>
    <property type="match status" value="1"/>
</dbReference>
<evidence type="ECO:0000313" key="5">
    <source>
        <dbReference type="EMBL" id="TWU42448.1"/>
    </source>
</evidence>
<dbReference type="InterPro" id="IPR029063">
    <property type="entry name" value="SAM-dependent_MTases_sf"/>
</dbReference>
<feature type="domain" description="Methyltransferase type 11" evidence="4">
    <location>
        <begin position="271"/>
        <end position="363"/>
    </location>
</feature>
<keyword evidence="5" id="KW-0808">Transferase</keyword>
<dbReference type="Gene3D" id="1.25.40.10">
    <property type="entry name" value="Tetratricopeptide repeat domain"/>
    <property type="match status" value="2"/>
</dbReference>
<keyword evidence="5" id="KW-0489">Methyltransferase</keyword>
<dbReference type="SUPFAM" id="SSF48452">
    <property type="entry name" value="TPR-like"/>
    <property type="match status" value="1"/>
</dbReference>
<dbReference type="Proteomes" id="UP000319143">
    <property type="component" value="Unassembled WGS sequence"/>
</dbReference>
<dbReference type="SMART" id="SM00028">
    <property type="entry name" value="TPR"/>
    <property type="match status" value="5"/>
</dbReference>
<dbReference type="GO" id="GO:0102130">
    <property type="term" value="F:malonyl-CoA methyltransferase activity"/>
    <property type="evidence" value="ECO:0007669"/>
    <property type="project" value="UniProtKB-EC"/>
</dbReference>
<dbReference type="Pfam" id="PF13432">
    <property type="entry name" value="TPR_16"/>
    <property type="match status" value="1"/>
</dbReference>
<dbReference type="GO" id="GO:0032259">
    <property type="term" value="P:methylation"/>
    <property type="evidence" value="ECO:0007669"/>
    <property type="project" value="UniProtKB-KW"/>
</dbReference>
<dbReference type="PANTHER" id="PTHR44943:SF4">
    <property type="entry name" value="TPR REPEAT-CONTAINING PROTEIN MJ0798"/>
    <property type="match status" value="1"/>
</dbReference>
<sequence>MNVQESANACLKANDLATARHHCTEWIRVDPANAKPWHLLGVCHARDGELDDAIDCFQKATDLDHEKSLYPYNLAVAYKALHKLDQAIQFYRQALERRGDFFEARNNLGASLVEAGRSKEALECFERLVKLFPESADANFNLANTLNEAGRIDEAATHYRQAVELDPEHSAARENLGRAFLDAERFDEARQVWTNWLSHDPTNATARHMLASLSDDTPPSRCDDQCIRETFDEKFATNFDQQLTRLEYCSPELIADTLQQFDPPIADAEILDAGCGTGLCAPRVRSLARNLIGVDLSGPMLAEARERGLYDQLKENEITQYMSSQTSCFDVVISADTLCYFGDLQEVLGAVSHCLKPNGVVVFTVESLESTMPMPLDVGNRYRLRPHGRYAHSESYLRQVVPDAGLSLTKIRDVVPRKERGRPVQGWLVTAQKKNLR</sequence>